<dbReference type="InterPro" id="IPR005135">
    <property type="entry name" value="Endo/exonuclease/phosphatase"/>
</dbReference>
<keyword evidence="1" id="KW-1133">Transmembrane helix</keyword>
<feature type="domain" description="Endonuclease/exonuclease/phosphatase" evidence="2">
    <location>
        <begin position="104"/>
        <end position="303"/>
    </location>
</feature>
<name>A0A918RY67_9HYPH</name>
<evidence type="ECO:0000313" key="4">
    <source>
        <dbReference type="Proteomes" id="UP000646579"/>
    </source>
</evidence>
<dbReference type="RefSeq" id="WP_189423610.1">
    <property type="nucleotide sequence ID" value="NZ_BMZE01000001.1"/>
</dbReference>
<reference evidence="3" key="1">
    <citation type="journal article" date="2014" name="Int. J. Syst. Evol. Microbiol.">
        <title>Complete genome sequence of Corynebacterium casei LMG S-19264T (=DSM 44701T), isolated from a smear-ripened cheese.</title>
        <authorList>
            <consortium name="US DOE Joint Genome Institute (JGI-PGF)"/>
            <person name="Walter F."/>
            <person name="Albersmeier A."/>
            <person name="Kalinowski J."/>
            <person name="Ruckert C."/>
        </authorList>
    </citation>
    <scope>NUCLEOTIDE SEQUENCE</scope>
    <source>
        <strain evidence="3">KCTC 32437</strain>
    </source>
</reference>
<evidence type="ECO:0000259" key="2">
    <source>
        <dbReference type="Pfam" id="PF03372"/>
    </source>
</evidence>
<organism evidence="3 4">
    <name type="scientific">Devosia pacifica</name>
    <dbReference type="NCBI Taxonomy" id="1335967"/>
    <lineage>
        <taxon>Bacteria</taxon>
        <taxon>Pseudomonadati</taxon>
        <taxon>Pseudomonadota</taxon>
        <taxon>Alphaproteobacteria</taxon>
        <taxon>Hyphomicrobiales</taxon>
        <taxon>Devosiaceae</taxon>
        <taxon>Devosia</taxon>
    </lineage>
</organism>
<keyword evidence="1" id="KW-0812">Transmembrane</keyword>
<comment type="caution">
    <text evidence="3">The sequence shown here is derived from an EMBL/GenBank/DDBJ whole genome shotgun (WGS) entry which is preliminary data.</text>
</comment>
<dbReference type="Proteomes" id="UP000646579">
    <property type="component" value="Unassembled WGS sequence"/>
</dbReference>
<keyword evidence="4" id="KW-1185">Reference proteome</keyword>
<sequence>MIDKREIRGIVTGLAFVVGLIVIAASAPPYLPGQALLQSLRLHLAIGLAVFLPAFLFLAAPWRALGTALLLIASLFHSWSIINTQQQARTLVEGAEFATGFDVLSFNVLISNQNGEAIADMLLERDADVVVLTEGAPVYSEFSRLSQRYPYRAGCVEVATCDLMILSKTELIDVDILSLSSFSPNRTILARTTIDGEPVRLAAVHLTKPYFDWQAQGEAFKLTQFLNQSEGALVLAGDLNAAAWSGNIHRLLLNTGMIPGPEYPATWPTEFGPAGVPIDNIFTRKPAYISRISALPDPLGSNHRGLIARVEIIEGR</sequence>
<protein>
    <recommendedName>
        <fullName evidence="2">Endonuclease/exonuclease/phosphatase domain-containing protein</fullName>
    </recommendedName>
</protein>
<accession>A0A918RY67</accession>
<reference evidence="3" key="2">
    <citation type="submission" date="2020-09" db="EMBL/GenBank/DDBJ databases">
        <authorList>
            <person name="Sun Q."/>
            <person name="Kim S."/>
        </authorList>
    </citation>
    <scope>NUCLEOTIDE SEQUENCE</scope>
    <source>
        <strain evidence="3">KCTC 32437</strain>
    </source>
</reference>
<proteinExistence type="predicted"/>
<feature type="transmembrane region" description="Helical" evidence="1">
    <location>
        <begin position="40"/>
        <end position="58"/>
    </location>
</feature>
<dbReference type="Pfam" id="PF03372">
    <property type="entry name" value="Exo_endo_phos"/>
    <property type="match status" value="1"/>
</dbReference>
<dbReference type="Gene3D" id="3.60.10.10">
    <property type="entry name" value="Endonuclease/exonuclease/phosphatase"/>
    <property type="match status" value="1"/>
</dbReference>
<evidence type="ECO:0000256" key="1">
    <source>
        <dbReference type="SAM" id="Phobius"/>
    </source>
</evidence>
<dbReference type="EMBL" id="BMZE01000001">
    <property type="protein sequence ID" value="GHA15566.1"/>
    <property type="molecule type" value="Genomic_DNA"/>
</dbReference>
<evidence type="ECO:0000313" key="3">
    <source>
        <dbReference type="EMBL" id="GHA15566.1"/>
    </source>
</evidence>
<gene>
    <name evidence="3" type="ORF">GCM10007989_07930</name>
</gene>
<dbReference type="GO" id="GO:0003824">
    <property type="term" value="F:catalytic activity"/>
    <property type="evidence" value="ECO:0007669"/>
    <property type="project" value="InterPro"/>
</dbReference>
<dbReference type="AlphaFoldDB" id="A0A918RY67"/>
<keyword evidence="1" id="KW-0472">Membrane</keyword>
<feature type="transmembrane region" description="Helical" evidence="1">
    <location>
        <begin position="7"/>
        <end position="28"/>
    </location>
</feature>
<dbReference type="InterPro" id="IPR036691">
    <property type="entry name" value="Endo/exonu/phosph_ase_sf"/>
</dbReference>
<dbReference type="SUPFAM" id="SSF56219">
    <property type="entry name" value="DNase I-like"/>
    <property type="match status" value="1"/>
</dbReference>